<feature type="compositionally biased region" description="Low complexity" evidence="1">
    <location>
        <begin position="522"/>
        <end position="531"/>
    </location>
</feature>
<evidence type="ECO:0000256" key="1">
    <source>
        <dbReference type="SAM" id="MobiDB-lite"/>
    </source>
</evidence>
<evidence type="ECO:0000313" key="3">
    <source>
        <dbReference type="Proteomes" id="UP001383192"/>
    </source>
</evidence>
<feature type="region of interest" description="Disordered" evidence="1">
    <location>
        <begin position="129"/>
        <end position="177"/>
    </location>
</feature>
<dbReference type="Proteomes" id="UP001383192">
    <property type="component" value="Unassembled WGS sequence"/>
</dbReference>
<sequence>MSTPNSFFSGGGSGPLFNGPNFNPSFNQPNSFNNPNLFNAQGDLIPNNQLAAPNLSSVDLNWKLIEENMEIKVKLRLTEKRIAELEEIAETRIKEKESLETKYKRLRDDFEELRADYRDCREELKDKEEEIRRYQEEEEDTRSRKRRRDNHSPTPTESTSHSSDSHRLTVNNLMDPDPIGDGYYRSQPQLQAALHNKSLGLPVSITDERGKRLPLKFFLPDTLENVQFELEELNKSTTTRPRWQFAKKYLHLHRKIRYIKSSDRTEIQRYVFDHFHLPEWAQSLQSSEERQPINTLPAPNVTGTKTAKNVEFGPHGPPPLRHDASIDEITAHQLHARATERYTKFGIHFRNDGAVSMRSIRGYRFIQLRCPKYSRNHPGLTVLTRNRFMFIHVELALTPGYYATRVGTNILPDSLPSEHPLDCNNLTVDTLADFYINQGVTVAELEDAAGYAAHWLASFICTNQINVQVEIADLRAKLQPLIDAQGIPSGINDDYRFPDGTIEHHVSTTIFLFNLIPSSVVPTPSQPSQSTGMNNMTPTTTDEDHTMEDQSTITTSSGDSSGIINATPA</sequence>
<name>A0AAW0BHU7_9AGAR</name>
<proteinExistence type="predicted"/>
<dbReference type="EMBL" id="JAYKXP010000110">
    <property type="protein sequence ID" value="KAK7025933.1"/>
    <property type="molecule type" value="Genomic_DNA"/>
</dbReference>
<keyword evidence="3" id="KW-1185">Reference proteome</keyword>
<evidence type="ECO:0000313" key="2">
    <source>
        <dbReference type="EMBL" id="KAK7025933.1"/>
    </source>
</evidence>
<accession>A0AAW0BHU7</accession>
<gene>
    <name evidence="2" type="ORF">VNI00_015848</name>
</gene>
<dbReference type="AlphaFoldDB" id="A0AAW0BHU7"/>
<comment type="caution">
    <text evidence="2">The sequence shown here is derived from an EMBL/GenBank/DDBJ whole genome shotgun (WGS) entry which is preliminary data.</text>
</comment>
<feature type="compositionally biased region" description="Low complexity" evidence="1">
    <location>
        <begin position="152"/>
        <end position="162"/>
    </location>
</feature>
<feature type="compositionally biased region" description="Low complexity" evidence="1">
    <location>
        <begin position="551"/>
        <end position="569"/>
    </location>
</feature>
<reference evidence="2 3" key="1">
    <citation type="submission" date="2024-01" db="EMBL/GenBank/DDBJ databases">
        <title>A draft genome for a cacao thread blight-causing isolate of Paramarasmius palmivorus.</title>
        <authorList>
            <person name="Baruah I.K."/>
            <person name="Bukari Y."/>
            <person name="Amoako-Attah I."/>
            <person name="Meinhardt L.W."/>
            <person name="Bailey B.A."/>
            <person name="Cohen S.P."/>
        </authorList>
    </citation>
    <scope>NUCLEOTIDE SEQUENCE [LARGE SCALE GENOMIC DNA]</scope>
    <source>
        <strain evidence="2 3">GH-12</strain>
    </source>
</reference>
<feature type="region of interest" description="Disordered" evidence="1">
    <location>
        <begin position="522"/>
        <end position="569"/>
    </location>
</feature>
<organism evidence="2 3">
    <name type="scientific">Paramarasmius palmivorus</name>
    <dbReference type="NCBI Taxonomy" id="297713"/>
    <lineage>
        <taxon>Eukaryota</taxon>
        <taxon>Fungi</taxon>
        <taxon>Dikarya</taxon>
        <taxon>Basidiomycota</taxon>
        <taxon>Agaricomycotina</taxon>
        <taxon>Agaricomycetes</taxon>
        <taxon>Agaricomycetidae</taxon>
        <taxon>Agaricales</taxon>
        <taxon>Marasmiineae</taxon>
        <taxon>Marasmiaceae</taxon>
        <taxon>Paramarasmius</taxon>
    </lineage>
</organism>
<protein>
    <submittedName>
        <fullName evidence="2">Uncharacterized protein</fullName>
    </submittedName>
</protein>